<name>A0A3B3RJN3_9TELE</name>
<dbReference type="Pfam" id="PF00078">
    <property type="entry name" value="RVT_1"/>
    <property type="match status" value="1"/>
</dbReference>
<reference evidence="2" key="2">
    <citation type="submission" date="2025-09" db="UniProtKB">
        <authorList>
            <consortium name="Ensembl"/>
        </authorList>
    </citation>
    <scope>IDENTIFICATION</scope>
</reference>
<dbReference type="InterPro" id="IPR000477">
    <property type="entry name" value="RT_dom"/>
</dbReference>
<evidence type="ECO:0000313" key="2">
    <source>
        <dbReference type="Ensembl" id="ENSPKIP00000018654.1"/>
    </source>
</evidence>
<organism evidence="2 3">
    <name type="scientific">Paramormyrops kingsleyae</name>
    <dbReference type="NCBI Taxonomy" id="1676925"/>
    <lineage>
        <taxon>Eukaryota</taxon>
        <taxon>Metazoa</taxon>
        <taxon>Chordata</taxon>
        <taxon>Craniata</taxon>
        <taxon>Vertebrata</taxon>
        <taxon>Euteleostomi</taxon>
        <taxon>Actinopterygii</taxon>
        <taxon>Neopterygii</taxon>
        <taxon>Teleostei</taxon>
        <taxon>Osteoglossocephala</taxon>
        <taxon>Osteoglossomorpha</taxon>
        <taxon>Osteoglossiformes</taxon>
        <taxon>Mormyridae</taxon>
        <taxon>Paramormyrops</taxon>
    </lineage>
</organism>
<accession>A0A3B3RJN3</accession>
<protein>
    <recommendedName>
        <fullName evidence="1">Reverse transcriptase domain-containing protein</fullName>
    </recommendedName>
</protein>
<evidence type="ECO:0000259" key="1">
    <source>
        <dbReference type="PROSITE" id="PS50878"/>
    </source>
</evidence>
<dbReference type="AlphaFoldDB" id="A0A3B3RJN3"/>
<dbReference type="PROSITE" id="PS50878">
    <property type="entry name" value="RT_POL"/>
    <property type="match status" value="1"/>
</dbReference>
<dbReference type="GeneTree" id="ENSGT01120000271879"/>
<dbReference type="SUPFAM" id="SSF56672">
    <property type="entry name" value="DNA/RNA polymerases"/>
    <property type="match status" value="1"/>
</dbReference>
<feature type="domain" description="Reverse transcriptase" evidence="1">
    <location>
        <begin position="1"/>
        <end position="235"/>
    </location>
</feature>
<proteinExistence type="predicted"/>
<reference evidence="2" key="1">
    <citation type="submission" date="2025-08" db="UniProtKB">
        <authorList>
            <consortium name="Ensembl"/>
        </authorList>
    </citation>
    <scope>IDENTIFICATION</scope>
</reference>
<sequence>MERHMCSHTHGSFRVVLCREQGNGETCTHRIHNNTQICTQTELATAYLTENIKRSLDHGNVIGAVFLDLKKAFDTVNHEMLLHKLNKLNFSQTAINWFRSYLEHREQCVRVNGSKSSFQNCTMGVPQGSILGPLLFCLYINDLPDGCKGVQCQMYTADAVIYVTAKTSKQAAELLNTQMVGVSRWFNNNFLTLNHIKTVSICFTIRCKICNNFIIVIDHREIQKVDEFKYLAVVLDSHLKFESHIRKVSRTIKTNLNCFRLIRPYLSVKAAQLYLHAMILSHLSYCVIVWSQATQSALRPVKCHYKQALKVLDQKPIKWHHCKIQEKYDLLSFNNFKNYFFL</sequence>
<dbReference type="STRING" id="1676925.ENSPKIP00000018654"/>
<dbReference type="InterPro" id="IPR043502">
    <property type="entry name" value="DNA/RNA_pol_sf"/>
</dbReference>
<keyword evidence="3" id="KW-1185">Reference proteome</keyword>
<evidence type="ECO:0000313" key="3">
    <source>
        <dbReference type="Proteomes" id="UP000261540"/>
    </source>
</evidence>
<dbReference type="PANTHER" id="PTHR33332">
    <property type="entry name" value="REVERSE TRANSCRIPTASE DOMAIN-CONTAINING PROTEIN"/>
    <property type="match status" value="1"/>
</dbReference>
<dbReference type="Ensembl" id="ENSPKIT00000035484.1">
    <property type="protein sequence ID" value="ENSPKIP00000018654.1"/>
    <property type="gene ID" value="ENSPKIG00000004150.1"/>
</dbReference>
<dbReference type="Proteomes" id="UP000261540">
    <property type="component" value="Unplaced"/>
</dbReference>